<name>A0ABS5V4V6_9GAMM</name>
<dbReference type="Gene3D" id="1.10.238.160">
    <property type="match status" value="1"/>
</dbReference>
<dbReference type="InterPro" id="IPR009061">
    <property type="entry name" value="DNA-bd_dom_put_sf"/>
</dbReference>
<dbReference type="SUPFAM" id="SSF46955">
    <property type="entry name" value="Putative DNA-binding domain"/>
    <property type="match status" value="1"/>
</dbReference>
<evidence type="ECO:0000313" key="1">
    <source>
        <dbReference type="EMBL" id="MBT1444875.1"/>
    </source>
</evidence>
<proteinExistence type="predicted"/>
<dbReference type="InterPro" id="IPR010260">
    <property type="entry name" value="AlpA"/>
</dbReference>
<reference evidence="1 2" key="1">
    <citation type="submission" date="2021-05" db="EMBL/GenBank/DDBJ databases">
        <title>Shewanella sp. JM162201.</title>
        <authorList>
            <person name="Xu S."/>
            <person name="Li A."/>
        </authorList>
    </citation>
    <scope>NUCLEOTIDE SEQUENCE [LARGE SCALE GENOMIC DNA]</scope>
    <source>
        <strain evidence="1 2">JM162201</strain>
    </source>
</reference>
<dbReference type="RefSeq" id="WP_214507071.1">
    <property type="nucleotide sequence ID" value="NZ_JAHEPS010000003.1"/>
</dbReference>
<organism evidence="1 2">
    <name type="scientific">Shewanella jiangmenensis</name>
    <dbReference type="NCBI Taxonomy" id="2837387"/>
    <lineage>
        <taxon>Bacteria</taxon>
        <taxon>Pseudomonadati</taxon>
        <taxon>Pseudomonadota</taxon>
        <taxon>Gammaproteobacteria</taxon>
        <taxon>Alteromonadales</taxon>
        <taxon>Shewanellaceae</taxon>
        <taxon>Shewanella</taxon>
    </lineage>
</organism>
<comment type="caution">
    <text evidence="1">The sequence shown here is derived from an EMBL/GenBank/DDBJ whole genome shotgun (WGS) entry which is preliminary data.</text>
</comment>
<dbReference type="Pfam" id="PF05930">
    <property type="entry name" value="Phage_AlpA"/>
    <property type="match status" value="1"/>
</dbReference>
<accession>A0ABS5V4V6</accession>
<keyword evidence="2" id="KW-1185">Reference proteome</keyword>
<dbReference type="Proteomes" id="UP001195903">
    <property type="component" value="Unassembled WGS sequence"/>
</dbReference>
<evidence type="ECO:0000313" key="2">
    <source>
        <dbReference type="Proteomes" id="UP001195903"/>
    </source>
</evidence>
<gene>
    <name evidence="1" type="ORF">KJI95_10105</name>
</gene>
<dbReference type="EMBL" id="JAHEPS010000003">
    <property type="protein sequence ID" value="MBT1444875.1"/>
    <property type="molecule type" value="Genomic_DNA"/>
</dbReference>
<protein>
    <submittedName>
        <fullName evidence="1">AlpA family phage regulatory protein</fullName>
    </submittedName>
</protein>
<sequence>MNTSTQFQIYRKPEVLQTLAISKSTLHEWINDGLLPPPVNLGRRAVGWYKHEIEHLLIAMGAGLNRDEIRQVVGQITQARLAAWNKLRQ</sequence>